<dbReference type="GO" id="GO:0003899">
    <property type="term" value="F:DNA-directed RNA polymerase activity"/>
    <property type="evidence" value="ECO:0007669"/>
    <property type="project" value="InterPro"/>
</dbReference>
<dbReference type="InterPro" id="IPR013324">
    <property type="entry name" value="RNA_pol_sigma_r3/r4-like"/>
</dbReference>
<evidence type="ECO:0000256" key="2">
    <source>
        <dbReference type="ARBA" id="ARBA00023082"/>
    </source>
</evidence>
<keyword evidence="4" id="KW-0804">Transcription</keyword>
<organism evidence="6 7">
    <name type="scientific">Salicibibacter kimchii</name>
    <dbReference type="NCBI Taxonomy" id="2099786"/>
    <lineage>
        <taxon>Bacteria</taxon>
        <taxon>Bacillati</taxon>
        <taxon>Bacillota</taxon>
        <taxon>Bacilli</taxon>
        <taxon>Bacillales</taxon>
        <taxon>Bacillaceae</taxon>
        <taxon>Salicibibacter</taxon>
    </lineage>
</organism>
<evidence type="ECO:0000256" key="1">
    <source>
        <dbReference type="ARBA" id="ARBA00023015"/>
    </source>
</evidence>
<accession>A0A345BVY4</accession>
<gene>
    <name evidence="6" type="ORF">DT065_03165</name>
</gene>
<dbReference type="InterPro" id="IPR007627">
    <property type="entry name" value="RNA_pol_sigma70_r2"/>
</dbReference>
<dbReference type="Gene3D" id="1.10.1740.10">
    <property type="match status" value="1"/>
</dbReference>
<sequence length="255" mass="29721">MERPTAMEDHWARWINEQDEQAAEAIMAAHSPLVDYHVQRIGATLPTNVDREDLRSQGMVGLYDALLKFDHRRDLKFYTYASFRVRGAIIDSLRKEDWLPRSSREKAKMIDDTTERLEQQKGRHVTEHEVADALQLSIDDVLKTTAENYMAQLLSIDQTPEDENREDTHPLLVHDHQTLPPHEEAEKNETKKQLQYLIATLPEKEKLVLSLFYHEELTLTEIGRTLRLSTSRISQLHAKALFRLKQAFQKEEAKI</sequence>
<reference evidence="6 7" key="1">
    <citation type="journal article" date="2018" name="J. Microbiol.">
        <title>Salicibibacter kimchii gen. nov., sp. nov., a moderately halophilic and alkalitolerant bacterium in the family Bacillaceae, isolated from kimchi.</title>
        <authorList>
            <person name="Jang J.Y."/>
            <person name="Oh Y.J."/>
            <person name="Lim S.K."/>
            <person name="Park H.K."/>
            <person name="Lee C."/>
            <person name="Kim J.Y."/>
            <person name="Lee M.A."/>
            <person name="Choi H.J."/>
        </authorList>
    </citation>
    <scope>NUCLEOTIDE SEQUENCE [LARGE SCALE GENOMIC DNA]</scope>
    <source>
        <strain evidence="6 7">NKC1-1</strain>
    </source>
</reference>
<dbReference type="SUPFAM" id="SSF88659">
    <property type="entry name" value="Sigma3 and sigma4 domains of RNA polymerase sigma factors"/>
    <property type="match status" value="2"/>
</dbReference>
<keyword evidence="7" id="KW-1185">Reference proteome</keyword>
<dbReference type="InterPro" id="IPR014284">
    <property type="entry name" value="RNA_pol_sigma-70_dom"/>
</dbReference>
<dbReference type="GO" id="GO:0016987">
    <property type="term" value="F:sigma factor activity"/>
    <property type="evidence" value="ECO:0007669"/>
    <property type="project" value="UniProtKB-KW"/>
</dbReference>
<dbReference type="InterPro" id="IPR007630">
    <property type="entry name" value="RNA_pol_sigma70_r4"/>
</dbReference>
<dbReference type="Gene3D" id="1.20.140.160">
    <property type="match status" value="1"/>
</dbReference>
<dbReference type="SUPFAM" id="SSF88946">
    <property type="entry name" value="Sigma2 domain of RNA polymerase sigma factors"/>
    <property type="match status" value="1"/>
</dbReference>
<dbReference type="Proteomes" id="UP000252100">
    <property type="component" value="Chromosome"/>
</dbReference>
<dbReference type="PANTHER" id="PTHR30385:SF7">
    <property type="entry name" value="RNA POLYMERASE SIGMA FACTOR FLIA"/>
    <property type="match status" value="1"/>
</dbReference>
<dbReference type="CDD" id="cd06171">
    <property type="entry name" value="Sigma70_r4"/>
    <property type="match status" value="1"/>
</dbReference>
<dbReference type="PROSITE" id="PS00716">
    <property type="entry name" value="SIGMA70_2"/>
    <property type="match status" value="1"/>
</dbReference>
<evidence type="ECO:0000256" key="3">
    <source>
        <dbReference type="ARBA" id="ARBA00023125"/>
    </source>
</evidence>
<keyword evidence="3" id="KW-0238">DNA-binding</keyword>
<evidence type="ECO:0000313" key="6">
    <source>
        <dbReference type="EMBL" id="AXF55115.1"/>
    </source>
</evidence>
<dbReference type="NCBIfam" id="TIGR02479">
    <property type="entry name" value="FliA_WhiG"/>
    <property type="match status" value="1"/>
</dbReference>
<dbReference type="InterPro" id="IPR000943">
    <property type="entry name" value="RNA_pol_sigma70"/>
</dbReference>
<protein>
    <submittedName>
        <fullName evidence="6">FliA/WhiG family RNA polymerase sigma factor</fullName>
    </submittedName>
</protein>
<dbReference type="NCBIfam" id="NF005413">
    <property type="entry name" value="PRK06986.1"/>
    <property type="match status" value="1"/>
</dbReference>
<dbReference type="PIRSF" id="PIRSF000770">
    <property type="entry name" value="RNA_pol_sigma-SigE/K"/>
    <property type="match status" value="1"/>
</dbReference>
<dbReference type="RefSeq" id="WP_114370816.1">
    <property type="nucleotide sequence ID" value="NZ_CP031092.1"/>
</dbReference>
<feature type="domain" description="RNA polymerase sigma-70" evidence="5">
    <location>
        <begin position="218"/>
        <end position="244"/>
    </location>
</feature>
<keyword evidence="2" id="KW-0731">Sigma factor</keyword>
<dbReference type="PANTHER" id="PTHR30385">
    <property type="entry name" value="SIGMA FACTOR F FLAGELLAR"/>
    <property type="match status" value="1"/>
</dbReference>
<dbReference type="InterPro" id="IPR013325">
    <property type="entry name" value="RNA_pol_sigma_r2"/>
</dbReference>
<proteinExistence type="predicted"/>
<dbReference type="OrthoDB" id="9799825at2"/>
<dbReference type="KEGG" id="rue:DT065_03165"/>
<dbReference type="Pfam" id="PF04545">
    <property type="entry name" value="Sigma70_r4"/>
    <property type="match status" value="1"/>
</dbReference>
<dbReference type="InterPro" id="IPR012845">
    <property type="entry name" value="RNA_pol_sigma_FliA_WhiG"/>
</dbReference>
<dbReference type="PRINTS" id="PR00046">
    <property type="entry name" value="SIGMA70FCT"/>
</dbReference>
<dbReference type="EMBL" id="CP031092">
    <property type="protein sequence ID" value="AXF55115.1"/>
    <property type="molecule type" value="Genomic_DNA"/>
</dbReference>
<dbReference type="NCBIfam" id="NF005809">
    <property type="entry name" value="PRK07670.1"/>
    <property type="match status" value="1"/>
</dbReference>
<evidence type="ECO:0000256" key="4">
    <source>
        <dbReference type="ARBA" id="ARBA00023163"/>
    </source>
</evidence>
<dbReference type="Pfam" id="PF04539">
    <property type="entry name" value="Sigma70_r3"/>
    <property type="match status" value="1"/>
</dbReference>
<dbReference type="GO" id="GO:0003677">
    <property type="term" value="F:DNA binding"/>
    <property type="evidence" value="ECO:0007669"/>
    <property type="project" value="UniProtKB-KW"/>
</dbReference>
<dbReference type="NCBIfam" id="TIGR02937">
    <property type="entry name" value="sigma70-ECF"/>
    <property type="match status" value="1"/>
</dbReference>
<name>A0A345BVY4_9BACI</name>
<dbReference type="InterPro" id="IPR007624">
    <property type="entry name" value="RNA_pol_sigma70_r3"/>
</dbReference>
<evidence type="ECO:0000313" key="7">
    <source>
        <dbReference type="Proteomes" id="UP000252100"/>
    </source>
</evidence>
<keyword evidence="1" id="KW-0805">Transcription regulation</keyword>
<dbReference type="AlphaFoldDB" id="A0A345BVY4"/>
<dbReference type="Pfam" id="PF04542">
    <property type="entry name" value="Sigma70_r2"/>
    <property type="match status" value="1"/>
</dbReference>
<evidence type="ECO:0000259" key="5">
    <source>
        <dbReference type="PROSITE" id="PS00716"/>
    </source>
</evidence>
<dbReference type="GO" id="GO:0006352">
    <property type="term" value="P:DNA-templated transcription initiation"/>
    <property type="evidence" value="ECO:0007669"/>
    <property type="project" value="InterPro"/>
</dbReference>